<keyword evidence="1" id="KW-0732">Signal</keyword>
<reference evidence="2" key="1">
    <citation type="submission" date="2020-05" db="UniProtKB">
        <authorList>
            <consortium name="EnsemblMetazoa"/>
        </authorList>
    </citation>
    <scope>IDENTIFICATION</scope>
    <source>
        <strain evidence="2">Aabys</strain>
    </source>
</reference>
<proteinExistence type="predicted"/>
<evidence type="ECO:0000313" key="2">
    <source>
        <dbReference type="EnsemblMetazoa" id="MDOA004728-PA"/>
    </source>
</evidence>
<dbReference type="SUPFAM" id="SSF47565">
    <property type="entry name" value="Insect pheromone/odorant-binding proteins"/>
    <property type="match status" value="1"/>
</dbReference>
<dbReference type="GO" id="GO:0005549">
    <property type="term" value="F:odorant binding"/>
    <property type="evidence" value="ECO:0007669"/>
    <property type="project" value="InterPro"/>
</dbReference>
<accession>A0A1I8MGS6</accession>
<protein>
    <submittedName>
        <fullName evidence="2">Uncharacterized protein</fullName>
    </submittedName>
</protein>
<dbReference type="VEuPathDB" id="VectorBase:MDOA004728"/>
<feature type="signal peptide" evidence="1">
    <location>
        <begin position="1"/>
        <end position="21"/>
    </location>
</feature>
<feature type="chain" id="PRO_5044560351" evidence="1">
    <location>
        <begin position="22"/>
        <end position="158"/>
    </location>
</feature>
<dbReference type="InterPro" id="IPR036728">
    <property type="entry name" value="PBP_GOBP_sf"/>
</dbReference>
<gene>
    <name evidence="2" type="primary">101901504</name>
</gene>
<dbReference type="AlphaFoldDB" id="A0A1I8MGS6"/>
<name>A0A1I8MGS6_MUSDO</name>
<organism evidence="2">
    <name type="scientific">Musca domestica</name>
    <name type="common">House fly</name>
    <dbReference type="NCBI Taxonomy" id="7370"/>
    <lineage>
        <taxon>Eukaryota</taxon>
        <taxon>Metazoa</taxon>
        <taxon>Ecdysozoa</taxon>
        <taxon>Arthropoda</taxon>
        <taxon>Hexapoda</taxon>
        <taxon>Insecta</taxon>
        <taxon>Pterygota</taxon>
        <taxon>Neoptera</taxon>
        <taxon>Endopterygota</taxon>
        <taxon>Diptera</taxon>
        <taxon>Brachycera</taxon>
        <taxon>Muscomorpha</taxon>
        <taxon>Muscoidea</taxon>
        <taxon>Muscidae</taxon>
        <taxon>Musca</taxon>
    </lineage>
</organism>
<sequence length="158" mass="17791">MKTSIGLLLIYLICNVNSSGALQPNDWCSGEFLQNSLRRCGEVHGATLADLNDFRYLKPARNARMKCFRACAYIACKAYNVDGSFVANAAETTAFTFTRKNPHLWGPTLNAANFCLKTLPEITYQYAYRSYTVCDKTEDFIQCVRANLPHKSSYEGLF</sequence>
<dbReference type="VEuPathDB" id="VectorBase:MDOMA2_012790"/>
<dbReference type="Gene3D" id="1.10.238.20">
    <property type="entry name" value="Pheromone/general odorant binding protein domain"/>
    <property type="match status" value="1"/>
</dbReference>
<dbReference type="EnsemblMetazoa" id="MDOA004728-RA">
    <property type="protein sequence ID" value="MDOA004728-PA"/>
    <property type="gene ID" value="MDOA004728"/>
</dbReference>
<evidence type="ECO:0000256" key="1">
    <source>
        <dbReference type="SAM" id="SignalP"/>
    </source>
</evidence>